<feature type="chain" id="PRO_5034758170" description="Fungal calcium binding protein domain-containing protein" evidence="1">
    <location>
        <begin position="17"/>
        <end position="128"/>
    </location>
</feature>
<accession>A0A8H6WRI3</accession>
<dbReference type="EMBL" id="JACAZI010000037">
    <property type="protein sequence ID" value="KAF7328259.1"/>
    <property type="molecule type" value="Genomic_DNA"/>
</dbReference>
<keyword evidence="1" id="KW-0732">Signal</keyword>
<organism evidence="3 4">
    <name type="scientific">Mycena venus</name>
    <dbReference type="NCBI Taxonomy" id="2733690"/>
    <lineage>
        <taxon>Eukaryota</taxon>
        <taxon>Fungi</taxon>
        <taxon>Dikarya</taxon>
        <taxon>Basidiomycota</taxon>
        <taxon>Agaricomycotina</taxon>
        <taxon>Agaricomycetes</taxon>
        <taxon>Agaricomycetidae</taxon>
        <taxon>Agaricales</taxon>
        <taxon>Marasmiineae</taxon>
        <taxon>Mycenaceae</taxon>
        <taxon>Mycena</taxon>
    </lineage>
</organism>
<name>A0A8H6WRI3_9AGAR</name>
<dbReference type="AlphaFoldDB" id="A0A8H6WRI3"/>
<reference evidence="3" key="1">
    <citation type="submission" date="2020-05" db="EMBL/GenBank/DDBJ databases">
        <title>Mycena genomes resolve the evolution of fungal bioluminescence.</title>
        <authorList>
            <person name="Tsai I.J."/>
        </authorList>
    </citation>
    <scope>NUCLEOTIDE SEQUENCE</scope>
    <source>
        <strain evidence="3">CCC161011</strain>
    </source>
</reference>
<comment type="caution">
    <text evidence="3">The sequence shown here is derived from an EMBL/GenBank/DDBJ whole genome shotgun (WGS) entry which is preliminary data.</text>
</comment>
<dbReference type="Gene3D" id="1.10.1740.120">
    <property type="match status" value="1"/>
</dbReference>
<protein>
    <recommendedName>
        <fullName evidence="2">Fungal calcium binding protein domain-containing protein</fullName>
    </recommendedName>
</protein>
<proteinExistence type="predicted"/>
<feature type="domain" description="Fungal calcium binding protein" evidence="2">
    <location>
        <begin position="73"/>
        <end position="121"/>
    </location>
</feature>
<dbReference type="Proteomes" id="UP000620124">
    <property type="component" value="Unassembled WGS sequence"/>
</dbReference>
<feature type="signal peptide" evidence="1">
    <location>
        <begin position="1"/>
        <end position="16"/>
    </location>
</feature>
<dbReference type="InterPro" id="IPR022013">
    <property type="entry name" value="CBP"/>
</dbReference>
<evidence type="ECO:0000313" key="4">
    <source>
        <dbReference type="Proteomes" id="UP000620124"/>
    </source>
</evidence>
<dbReference type="OrthoDB" id="3036053at2759"/>
<gene>
    <name evidence="3" type="ORF">MVEN_02565800</name>
</gene>
<dbReference type="Pfam" id="PF12192">
    <property type="entry name" value="CBP"/>
    <property type="match status" value="1"/>
</dbReference>
<sequence length="128" mass="13167">MQFKCILLLLLTVASGTSIHASTMAVKRFGDRDVGIGGAGTLVARITPGTSTPLTRTTVTKTVTSSISATTTPSGDTCIWCDCLSALADEGVACAAAALEEGCNIVQDISCAIDTAIAIRQCHACLRF</sequence>
<evidence type="ECO:0000256" key="1">
    <source>
        <dbReference type="SAM" id="SignalP"/>
    </source>
</evidence>
<evidence type="ECO:0000259" key="2">
    <source>
        <dbReference type="Pfam" id="PF12192"/>
    </source>
</evidence>
<keyword evidence="4" id="KW-1185">Reference proteome</keyword>
<evidence type="ECO:0000313" key="3">
    <source>
        <dbReference type="EMBL" id="KAF7328259.1"/>
    </source>
</evidence>